<dbReference type="Proteomes" id="UP001221413">
    <property type="component" value="Unassembled WGS sequence"/>
</dbReference>
<evidence type="ECO:0000256" key="1">
    <source>
        <dbReference type="SAM" id="MobiDB-lite"/>
    </source>
</evidence>
<comment type="caution">
    <text evidence="2">The sequence shown here is derived from an EMBL/GenBank/DDBJ whole genome shotgun (WGS) entry which is preliminary data.</text>
</comment>
<feature type="compositionally biased region" description="Basic residues" evidence="1">
    <location>
        <begin position="182"/>
        <end position="191"/>
    </location>
</feature>
<gene>
    <name evidence="2" type="ORF">Dda_3462</name>
</gene>
<name>A0AAD6J3P2_DREDA</name>
<keyword evidence="3" id="KW-1185">Reference proteome</keyword>
<feature type="region of interest" description="Disordered" evidence="1">
    <location>
        <begin position="171"/>
        <end position="211"/>
    </location>
</feature>
<feature type="compositionally biased region" description="Basic and acidic residues" evidence="1">
    <location>
        <begin position="171"/>
        <end position="181"/>
    </location>
</feature>
<protein>
    <submittedName>
        <fullName evidence="2">Uncharacterized protein</fullName>
    </submittedName>
</protein>
<reference evidence="2" key="1">
    <citation type="submission" date="2023-01" db="EMBL/GenBank/DDBJ databases">
        <title>The chitinases involved in constricting ring structure development in the nematode-trapping fungus Drechslerella dactyloides.</title>
        <authorList>
            <person name="Wang R."/>
            <person name="Zhang L."/>
            <person name="Tang P."/>
            <person name="Li S."/>
            <person name="Liang L."/>
        </authorList>
    </citation>
    <scope>NUCLEOTIDE SEQUENCE</scope>
    <source>
        <strain evidence="2">YMF1.00031</strain>
    </source>
</reference>
<dbReference type="AlphaFoldDB" id="A0AAD6J3P2"/>
<evidence type="ECO:0000313" key="2">
    <source>
        <dbReference type="EMBL" id="KAJ6262650.1"/>
    </source>
</evidence>
<organism evidence="2 3">
    <name type="scientific">Drechslerella dactyloides</name>
    <name type="common">Nematode-trapping fungus</name>
    <name type="synonym">Arthrobotrys dactyloides</name>
    <dbReference type="NCBI Taxonomy" id="74499"/>
    <lineage>
        <taxon>Eukaryota</taxon>
        <taxon>Fungi</taxon>
        <taxon>Dikarya</taxon>
        <taxon>Ascomycota</taxon>
        <taxon>Pezizomycotina</taxon>
        <taxon>Orbiliomycetes</taxon>
        <taxon>Orbiliales</taxon>
        <taxon>Orbiliaceae</taxon>
        <taxon>Drechslerella</taxon>
    </lineage>
</organism>
<proteinExistence type="predicted"/>
<dbReference type="EMBL" id="JAQGDS010000003">
    <property type="protein sequence ID" value="KAJ6262650.1"/>
    <property type="molecule type" value="Genomic_DNA"/>
</dbReference>
<evidence type="ECO:0000313" key="3">
    <source>
        <dbReference type="Proteomes" id="UP001221413"/>
    </source>
</evidence>
<sequence>MDGISSGLAIYTDTDLDVPEETKVTSHYQKALNLPPHSEIHVVLQYILLSDMYRMTLAIADNCIQHQDLTKAVQAAADELKEIIHYGSNFDFTEKLLGATKNTISLVNRDGQRLTGKDMKNYIVTVREKLRPKARTLMYKSKTSFFNHTWMTLRWLEAKLELQRLALAEAEKENDSYETREKRKTSARKGPKFGSKFGLGLNPDPDQMATD</sequence>
<accession>A0AAD6J3P2</accession>